<gene>
    <name evidence="2" type="ORF">DES49_0587</name>
</gene>
<dbReference type="AlphaFoldDB" id="A0A4R7K322"/>
<name>A0A4R7K322_9GAMM</name>
<feature type="domain" description="Mut7-C RNAse" evidence="1">
    <location>
        <begin position="19"/>
        <end position="159"/>
    </location>
</feature>
<keyword evidence="3" id="KW-1185">Reference proteome</keyword>
<comment type="caution">
    <text evidence="2">The sequence shown here is derived from an EMBL/GenBank/DDBJ whole genome shotgun (WGS) entry which is preliminary data.</text>
</comment>
<reference evidence="2 3" key="1">
    <citation type="submission" date="2019-03" db="EMBL/GenBank/DDBJ databases">
        <title>Genomic Encyclopedia of Type Strains, Phase IV (KMG-IV): sequencing the most valuable type-strain genomes for metagenomic binning, comparative biology and taxonomic classification.</title>
        <authorList>
            <person name="Goeker M."/>
        </authorList>
    </citation>
    <scope>NUCLEOTIDE SEQUENCE [LARGE SCALE GENOMIC DNA]</scope>
    <source>
        <strain evidence="2 3">DSM 15505</strain>
    </source>
</reference>
<dbReference type="OrthoDB" id="9797655at2"/>
<proteinExistence type="predicted"/>
<dbReference type="InterPro" id="IPR002782">
    <property type="entry name" value="Mut7-C_RNAse_dom"/>
</dbReference>
<evidence type="ECO:0000313" key="3">
    <source>
        <dbReference type="Proteomes" id="UP000295830"/>
    </source>
</evidence>
<accession>A0A4R7K322</accession>
<dbReference type="RefSeq" id="WP_133734854.1">
    <property type="nucleotide sequence ID" value="NZ_SOAX01000001.1"/>
</dbReference>
<dbReference type="Proteomes" id="UP000295830">
    <property type="component" value="Unassembled WGS sequence"/>
</dbReference>
<organism evidence="2 3">
    <name type="scientific">Halospina denitrificans</name>
    <dbReference type="NCBI Taxonomy" id="332522"/>
    <lineage>
        <taxon>Bacteria</taxon>
        <taxon>Pseudomonadati</taxon>
        <taxon>Pseudomonadota</taxon>
        <taxon>Gammaproteobacteria</taxon>
        <taxon>Halospina</taxon>
    </lineage>
</organism>
<dbReference type="PANTHER" id="PTHR39081:SF1">
    <property type="entry name" value="MUT7-C RNASE DOMAIN-CONTAINING PROTEIN"/>
    <property type="match status" value="1"/>
</dbReference>
<evidence type="ECO:0000259" key="1">
    <source>
        <dbReference type="Pfam" id="PF01927"/>
    </source>
</evidence>
<dbReference type="Pfam" id="PF01927">
    <property type="entry name" value="Mut7-C"/>
    <property type="match status" value="1"/>
</dbReference>
<evidence type="ECO:0000313" key="2">
    <source>
        <dbReference type="EMBL" id="TDT44477.1"/>
    </source>
</evidence>
<dbReference type="EMBL" id="SOAX01000001">
    <property type="protein sequence ID" value="TDT44477.1"/>
    <property type="molecule type" value="Genomic_DNA"/>
</dbReference>
<sequence>MAGSEAEWVEGALCPLATPRFIADEMLQGAGQWLRVAGYDTALPANGTRDRHILEKAVNEDRWLVTRDRELARHRLAPQYVILVSGNSLESNLRDLTRLIDLDWFLAPFSRCKRCNSPLGNGNPPDAAAEAPSDASEVSHCPYCNQVYWLGSHVRRMRGQLARFNHWRW</sequence>
<dbReference type="PANTHER" id="PTHR39081">
    <property type="entry name" value="MUT7-C DOMAIN-CONTAINING PROTEIN"/>
    <property type="match status" value="1"/>
</dbReference>
<protein>
    <recommendedName>
        <fullName evidence="1">Mut7-C RNAse domain-containing protein</fullName>
    </recommendedName>
</protein>